<reference evidence="3 4" key="1">
    <citation type="submission" date="2022-11" db="EMBL/GenBank/DDBJ databases">
        <title>Nonomuraea corallina sp. nov., a new species of the genus Nonomuraea isolated from sea side sediment in Thai sea.</title>
        <authorList>
            <person name="Ngamcharungchit C."/>
            <person name="Matsumoto A."/>
            <person name="Suriyachadkun C."/>
            <person name="Panbangred W."/>
            <person name="Inahashi Y."/>
            <person name="Intra B."/>
        </authorList>
    </citation>
    <scope>NUCLEOTIDE SEQUENCE [LARGE SCALE GENOMIC DNA]</scope>
    <source>
        <strain evidence="3 4">DSM 43553</strain>
    </source>
</reference>
<feature type="signal peptide" evidence="2">
    <location>
        <begin position="1"/>
        <end position="22"/>
    </location>
</feature>
<feature type="chain" id="PRO_5047412278" description="Lactococcin 972 family bacteriocin" evidence="2">
    <location>
        <begin position="23"/>
        <end position="99"/>
    </location>
</feature>
<comment type="caution">
    <text evidence="3">The sequence shown here is derived from an EMBL/GenBank/DDBJ whole genome shotgun (WGS) entry which is preliminary data.</text>
</comment>
<evidence type="ECO:0008006" key="5">
    <source>
        <dbReference type="Google" id="ProtNLM"/>
    </source>
</evidence>
<protein>
    <recommendedName>
        <fullName evidence="5">Lactococcin 972 family bacteriocin</fullName>
    </recommendedName>
</protein>
<keyword evidence="4" id="KW-1185">Reference proteome</keyword>
<dbReference type="RefSeq" id="WP_271276332.1">
    <property type="nucleotide sequence ID" value="NZ_BAABFD010000008.1"/>
</dbReference>
<proteinExistence type="predicted"/>
<dbReference type="Proteomes" id="UP001212498">
    <property type="component" value="Unassembled WGS sequence"/>
</dbReference>
<keyword evidence="2" id="KW-0732">Signal</keyword>
<name>A0ABT4SWP0_9ACTN</name>
<feature type="compositionally biased region" description="Polar residues" evidence="1">
    <location>
        <begin position="27"/>
        <end position="37"/>
    </location>
</feature>
<feature type="compositionally biased region" description="Polar residues" evidence="1">
    <location>
        <begin position="77"/>
        <end position="90"/>
    </location>
</feature>
<feature type="region of interest" description="Disordered" evidence="1">
    <location>
        <begin position="20"/>
        <end position="59"/>
    </location>
</feature>
<accession>A0ABT4SWP0</accession>
<gene>
    <name evidence="3" type="ORF">OUY24_12625</name>
</gene>
<organism evidence="3 4">
    <name type="scientific">Nonomuraea ferruginea</name>
    <dbReference type="NCBI Taxonomy" id="46174"/>
    <lineage>
        <taxon>Bacteria</taxon>
        <taxon>Bacillati</taxon>
        <taxon>Actinomycetota</taxon>
        <taxon>Actinomycetes</taxon>
        <taxon>Streptosporangiales</taxon>
        <taxon>Streptosporangiaceae</taxon>
        <taxon>Nonomuraea</taxon>
    </lineage>
</organism>
<sequence length="99" mass="10345">MTGLAIAGIGLALLAAGTPASPAESAIRQNPATSSVAEATHPLDRGNSRNRGNYWNRGKSVNSGNFTNVIRSYKSNNTHAGSGNNVNGSQHLIVRSSKW</sequence>
<evidence type="ECO:0000256" key="2">
    <source>
        <dbReference type="SAM" id="SignalP"/>
    </source>
</evidence>
<evidence type="ECO:0000313" key="4">
    <source>
        <dbReference type="Proteomes" id="UP001212498"/>
    </source>
</evidence>
<feature type="region of interest" description="Disordered" evidence="1">
    <location>
        <begin position="77"/>
        <end position="99"/>
    </location>
</feature>
<feature type="compositionally biased region" description="Polar residues" evidence="1">
    <location>
        <begin position="49"/>
        <end position="59"/>
    </location>
</feature>
<evidence type="ECO:0000256" key="1">
    <source>
        <dbReference type="SAM" id="MobiDB-lite"/>
    </source>
</evidence>
<evidence type="ECO:0000313" key="3">
    <source>
        <dbReference type="EMBL" id="MDA0641464.1"/>
    </source>
</evidence>
<dbReference type="EMBL" id="JAPNUD010000025">
    <property type="protein sequence ID" value="MDA0641464.1"/>
    <property type="molecule type" value="Genomic_DNA"/>
</dbReference>